<comment type="caution">
    <text evidence="1">The sequence shown here is derived from an EMBL/GenBank/DDBJ whole genome shotgun (WGS) entry which is preliminary data.</text>
</comment>
<proteinExistence type="predicted"/>
<gene>
    <name evidence="1" type="ORF">ACFFIC_27270</name>
</gene>
<name>A0ABV6J0E7_9PROT</name>
<keyword evidence="2" id="KW-1185">Reference proteome</keyword>
<sequence>MELALSLGERNTLLPEARQLGVPLDAVPTFGGLLGASLGVLRLPALRQRLVRQARSVRADVVVSAMSHVWTPLVAGALPAAGLPFISIVHDALPHPGDPAIAWDWRLRQELSAAAGAVAFSDAVAQAVAARRPGLPILQLPLGAHLPSTGADGTEPVADFLFFGRLRAYKGLDLLRDAFAALRARHPGVTLRVVGEGDPEACAPGLAALPGVTVEPRWVSDEEMPALVASARVVVLPYREASQSGVLPIALALGVPVVATPVGGLPAQLQHGVSGLLARDVSAPSLTEAMALILDPRRRAALSAGARAAGARLTDWGAQAAILVEWLGRLQGARP</sequence>
<protein>
    <submittedName>
        <fullName evidence="1">Glycosyltransferase</fullName>
    </submittedName>
</protein>
<dbReference type="SUPFAM" id="SSF53756">
    <property type="entry name" value="UDP-Glycosyltransferase/glycogen phosphorylase"/>
    <property type="match status" value="1"/>
</dbReference>
<dbReference type="CDD" id="cd03801">
    <property type="entry name" value="GT4_PimA-like"/>
    <property type="match status" value="1"/>
</dbReference>
<dbReference type="Pfam" id="PF13692">
    <property type="entry name" value="Glyco_trans_1_4"/>
    <property type="match status" value="1"/>
</dbReference>
<dbReference type="PANTHER" id="PTHR45947:SF15">
    <property type="entry name" value="TEICHURONIC ACID BIOSYNTHESIS GLYCOSYLTRANSFERASE TUAC-RELATED"/>
    <property type="match status" value="1"/>
</dbReference>
<evidence type="ECO:0000313" key="2">
    <source>
        <dbReference type="Proteomes" id="UP001589789"/>
    </source>
</evidence>
<dbReference type="PANTHER" id="PTHR45947">
    <property type="entry name" value="SULFOQUINOVOSYL TRANSFERASE SQD2"/>
    <property type="match status" value="1"/>
</dbReference>
<reference evidence="1 2" key="1">
    <citation type="submission" date="2024-09" db="EMBL/GenBank/DDBJ databases">
        <authorList>
            <person name="Sun Q."/>
            <person name="Mori K."/>
        </authorList>
    </citation>
    <scope>NUCLEOTIDE SEQUENCE [LARGE SCALE GENOMIC DNA]</scope>
    <source>
        <strain evidence="1 2">CCM 7468</strain>
    </source>
</reference>
<accession>A0ABV6J0E7</accession>
<dbReference type="InterPro" id="IPR050194">
    <property type="entry name" value="Glycosyltransferase_grp1"/>
</dbReference>
<dbReference type="Proteomes" id="UP001589789">
    <property type="component" value="Unassembled WGS sequence"/>
</dbReference>
<organism evidence="1 2">
    <name type="scientific">Muricoccus vinaceus</name>
    <dbReference type="NCBI Taxonomy" id="424704"/>
    <lineage>
        <taxon>Bacteria</taxon>
        <taxon>Pseudomonadati</taxon>
        <taxon>Pseudomonadota</taxon>
        <taxon>Alphaproteobacteria</taxon>
        <taxon>Acetobacterales</taxon>
        <taxon>Roseomonadaceae</taxon>
        <taxon>Muricoccus</taxon>
    </lineage>
</organism>
<dbReference type="EMBL" id="JBHLVZ010000098">
    <property type="protein sequence ID" value="MFC0389216.1"/>
    <property type="molecule type" value="Genomic_DNA"/>
</dbReference>
<evidence type="ECO:0000313" key="1">
    <source>
        <dbReference type="EMBL" id="MFC0389216.1"/>
    </source>
</evidence>
<dbReference type="RefSeq" id="WP_377056383.1">
    <property type="nucleotide sequence ID" value="NZ_JBHLVZ010000098.1"/>
</dbReference>
<dbReference type="Gene3D" id="3.40.50.2000">
    <property type="entry name" value="Glycogen Phosphorylase B"/>
    <property type="match status" value="2"/>
</dbReference>